<name>A0A7W6JEM5_9CAUL</name>
<keyword evidence="2" id="KW-1133">Transmembrane helix</keyword>
<gene>
    <name evidence="3" type="ORF">GGR12_002572</name>
</gene>
<keyword evidence="2" id="KW-0812">Transmembrane</keyword>
<evidence type="ECO:0000256" key="1">
    <source>
        <dbReference type="SAM" id="MobiDB-lite"/>
    </source>
</evidence>
<feature type="transmembrane region" description="Helical" evidence="2">
    <location>
        <begin position="13"/>
        <end position="30"/>
    </location>
</feature>
<keyword evidence="2" id="KW-0472">Membrane</keyword>
<proteinExistence type="predicted"/>
<comment type="caution">
    <text evidence="3">The sequence shown here is derived from an EMBL/GenBank/DDBJ whole genome shotgun (WGS) entry which is preliminary data.</text>
</comment>
<accession>A0A7W6JEM5</accession>
<keyword evidence="4" id="KW-1185">Reference proteome</keyword>
<reference evidence="3 4" key="1">
    <citation type="submission" date="2020-08" db="EMBL/GenBank/DDBJ databases">
        <title>Genomic Encyclopedia of Type Strains, Phase IV (KMG-IV): sequencing the most valuable type-strain genomes for metagenomic binning, comparative biology and taxonomic classification.</title>
        <authorList>
            <person name="Goeker M."/>
        </authorList>
    </citation>
    <scope>NUCLEOTIDE SEQUENCE [LARGE SCALE GENOMIC DNA]</scope>
    <source>
        <strain evidence="3 4">DSM 23960</strain>
    </source>
</reference>
<evidence type="ECO:0000313" key="4">
    <source>
        <dbReference type="Proteomes" id="UP000529946"/>
    </source>
</evidence>
<dbReference type="RefSeq" id="WP_183204776.1">
    <property type="nucleotide sequence ID" value="NZ_BAAAER010000007.1"/>
</dbReference>
<evidence type="ECO:0000313" key="3">
    <source>
        <dbReference type="EMBL" id="MBB4083706.1"/>
    </source>
</evidence>
<evidence type="ECO:0000256" key="2">
    <source>
        <dbReference type="SAM" id="Phobius"/>
    </source>
</evidence>
<dbReference type="EMBL" id="JACIDM010000002">
    <property type="protein sequence ID" value="MBB4083706.1"/>
    <property type="molecule type" value="Genomic_DNA"/>
</dbReference>
<dbReference type="AlphaFoldDB" id="A0A7W6JEM5"/>
<protein>
    <submittedName>
        <fullName evidence="3">Uncharacterized protein</fullName>
    </submittedName>
</protein>
<sequence length="76" mass="8967">MTLFGRTFGPEEIFSLIFLLTALVLWLMAWRGERSWTHWFQRWESERKARRDAELSMEQDGQAPPRSSDGPRGPWG</sequence>
<dbReference type="Proteomes" id="UP000529946">
    <property type="component" value="Unassembled WGS sequence"/>
</dbReference>
<feature type="region of interest" description="Disordered" evidence="1">
    <location>
        <begin position="51"/>
        <end position="76"/>
    </location>
</feature>
<organism evidence="3 4">
    <name type="scientific">Brevundimonas lenta</name>
    <dbReference type="NCBI Taxonomy" id="424796"/>
    <lineage>
        <taxon>Bacteria</taxon>
        <taxon>Pseudomonadati</taxon>
        <taxon>Pseudomonadota</taxon>
        <taxon>Alphaproteobacteria</taxon>
        <taxon>Caulobacterales</taxon>
        <taxon>Caulobacteraceae</taxon>
        <taxon>Brevundimonas</taxon>
    </lineage>
</organism>